<comment type="caution">
    <text evidence="2">The sequence shown here is derived from an EMBL/GenBank/DDBJ whole genome shotgun (WGS) entry which is preliminary data.</text>
</comment>
<dbReference type="InterPro" id="IPR050266">
    <property type="entry name" value="AB_hydrolase_sf"/>
</dbReference>
<evidence type="ECO:0000259" key="1">
    <source>
        <dbReference type="Pfam" id="PF00561"/>
    </source>
</evidence>
<dbReference type="SUPFAM" id="SSF53474">
    <property type="entry name" value="alpha/beta-Hydrolases"/>
    <property type="match status" value="1"/>
</dbReference>
<dbReference type="InterPro" id="IPR000073">
    <property type="entry name" value="AB_hydrolase_1"/>
</dbReference>
<feature type="domain" description="AB hydrolase-1" evidence="1">
    <location>
        <begin position="16"/>
        <end position="126"/>
    </location>
</feature>
<protein>
    <submittedName>
        <fullName evidence="2">Alpha/beta hydrolase</fullName>
    </submittedName>
</protein>
<dbReference type="Gene3D" id="3.40.50.1820">
    <property type="entry name" value="alpha/beta hydrolase"/>
    <property type="match status" value="1"/>
</dbReference>
<reference evidence="2 3" key="1">
    <citation type="submission" date="2021-03" db="EMBL/GenBank/DDBJ databases">
        <title>Whole genome sequence of Metabacillus bambusae BG109.</title>
        <authorList>
            <person name="Jeong J.W."/>
        </authorList>
    </citation>
    <scope>NUCLEOTIDE SEQUENCE [LARGE SCALE GENOMIC DNA]</scope>
    <source>
        <strain evidence="2 3">BG109</strain>
    </source>
</reference>
<organism evidence="2 3">
    <name type="scientific">Metabacillus bambusae</name>
    <dbReference type="NCBI Taxonomy" id="2795218"/>
    <lineage>
        <taxon>Bacteria</taxon>
        <taxon>Bacillati</taxon>
        <taxon>Bacillota</taxon>
        <taxon>Bacilli</taxon>
        <taxon>Bacillales</taxon>
        <taxon>Bacillaceae</taxon>
        <taxon>Metabacillus</taxon>
    </lineage>
</organism>
<dbReference type="PANTHER" id="PTHR43798">
    <property type="entry name" value="MONOACYLGLYCEROL LIPASE"/>
    <property type="match status" value="1"/>
</dbReference>
<accession>A0ABS3N0T3</accession>
<evidence type="ECO:0000313" key="3">
    <source>
        <dbReference type="Proteomes" id="UP000663981"/>
    </source>
</evidence>
<sequence length="275" mass="31034">MFNKGLYYEVNGKGDPILFLHGIGGTHTMFQPQVDYFSQEFQTITVDLKGSGQSDSLNCLPSKCLDIHCESILTLCHDLHLDNITLVGVSYGGIVAQHLAITHPQLVDKLILVDTYANTIPKSREEFELFLFAGFIAFSVWLPSKWIMPIFKRYERWELAHQEIVDIIQNRRAKEVTNQLMGCFGLNNLPALAKLEIPVLGIVGDDEPLVIEKMREVIEPIPDGSLHIIKNAFDPTNLCQPEQFNAVVDEFIRENLLRVPVTTRILSKMDSLVNG</sequence>
<dbReference type="GO" id="GO:0016787">
    <property type="term" value="F:hydrolase activity"/>
    <property type="evidence" value="ECO:0007669"/>
    <property type="project" value="UniProtKB-KW"/>
</dbReference>
<dbReference type="InterPro" id="IPR029058">
    <property type="entry name" value="AB_hydrolase_fold"/>
</dbReference>
<name>A0ABS3N0T3_9BACI</name>
<gene>
    <name evidence="2" type="ORF">I7822_09350</name>
</gene>
<dbReference type="Proteomes" id="UP000663981">
    <property type="component" value="Unassembled WGS sequence"/>
</dbReference>
<dbReference type="EMBL" id="JAGDEL010000005">
    <property type="protein sequence ID" value="MBO1511875.1"/>
    <property type="molecule type" value="Genomic_DNA"/>
</dbReference>
<evidence type="ECO:0000313" key="2">
    <source>
        <dbReference type="EMBL" id="MBO1511875.1"/>
    </source>
</evidence>
<proteinExistence type="predicted"/>
<dbReference type="PRINTS" id="PR00111">
    <property type="entry name" value="ABHYDROLASE"/>
</dbReference>
<dbReference type="Pfam" id="PF00561">
    <property type="entry name" value="Abhydrolase_1"/>
    <property type="match status" value="1"/>
</dbReference>
<keyword evidence="3" id="KW-1185">Reference proteome</keyword>
<dbReference type="RefSeq" id="WP_207977278.1">
    <property type="nucleotide sequence ID" value="NZ_JAGDEL010000005.1"/>
</dbReference>
<keyword evidence="2" id="KW-0378">Hydrolase</keyword>